<reference evidence="5" key="2">
    <citation type="submission" date="2025-04" db="UniProtKB">
        <authorList>
            <consortium name="RefSeq"/>
        </authorList>
    </citation>
    <scope>IDENTIFICATION</scope>
    <source>
        <tissue evidence="5">Muscle</tissue>
    </source>
</reference>
<dbReference type="AlphaFoldDB" id="A0A6J2MDV6"/>
<dbReference type="Gene3D" id="3.90.280.10">
    <property type="entry name" value="PEBP-like"/>
    <property type="match status" value="1"/>
</dbReference>
<accession>A0A6J2MDV6</accession>
<proteinExistence type="predicted"/>
<dbReference type="InterPro" id="IPR035810">
    <property type="entry name" value="PEBP_euk"/>
</dbReference>
<evidence type="ECO:0000313" key="2">
    <source>
        <dbReference type="EMBL" id="KAF6096048.1"/>
    </source>
</evidence>
<dbReference type="Proteomes" id="UP000664940">
    <property type="component" value="Unassembled WGS sequence"/>
</dbReference>
<dbReference type="PANTHER" id="PTHR11362">
    <property type="entry name" value="PHOSPHATIDYLETHANOLAMINE-BINDING PROTEIN"/>
    <property type="match status" value="1"/>
</dbReference>
<dbReference type="CDD" id="cd00866">
    <property type="entry name" value="PEBP_euk"/>
    <property type="match status" value="1"/>
</dbReference>
<dbReference type="KEGG" id="pdic:114504071"/>
<name>A0A6J2MDV6_9CHIR</name>
<dbReference type="Proteomes" id="UP000504628">
    <property type="component" value="Chromosome 8"/>
</dbReference>
<dbReference type="Pfam" id="PF01161">
    <property type="entry name" value="PBP"/>
    <property type="match status" value="1"/>
</dbReference>
<dbReference type="CTD" id="157310"/>
<evidence type="ECO:0000256" key="1">
    <source>
        <dbReference type="SAM" id="MobiDB-lite"/>
    </source>
</evidence>
<organism evidence="3 5">
    <name type="scientific">Phyllostomus discolor</name>
    <name type="common">pale spear-nosed bat</name>
    <dbReference type="NCBI Taxonomy" id="89673"/>
    <lineage>
        <taxon>Eukaryota</taxon>
        <taxon>Metazoa</taxon>
        <taxon>Chordata</taxon>
        <taxon>Craniata</taxon>
        <taxon>Vertebrata</taxon>
        <taxon>Euteleostomi</taxon>
        <taxon>Mammalia</taxon>
        <taxon>Eutheria</taxon>
        <taxon>Laurasiatheria</taxon>
        <taxon>Chiroptera</taxon>
        <taxon>Yangochiroptera</taxon>
        <taxon>Phyllostomidae</taxon>
        <taxon>Phyllostominae</taxon>
        <taxon>Phyllostomus</taxon>
    </lineage>
</organism>
<dbReference type="InterPro" id="IPR008914">
    <property type="entry name" value="PEBP"/>
</dbReference>
<reference evidence="2 4" key="1">
    <citation type="journal article" date="2020" name="Nature">
        <title>Six reference-quality genomes reveal evolution of bat adaptations.</title>
        <authorList>
            <person name="Jebb D."/>
            <person name="Huang Z."/>
            <person name="Pippel M."/>
            <person name="Hughes G.M."/>
            <person name="Lavrichenko K."/>
            <person name="Devanna P."/>
            <person name="Winkler S."/>
            <person name="Jermiin L.S."/>
            <person name="Skirmuntt E.C."/>
            <person name="Katzourakis A."/>
            <person name="Burkitt-Gray L."/>
            <person name="Ray D.A."/>
            <person name="Sullivan K.A.M."/>
            <person name="Roscito J.G."/>
            <person name="Kirilenko B.M."/>
            <person name="Davalos L.M."/>
            <person name="Corthals A.P."/>
            <person name="Power M.L."/>
            <person name="Jones G."/>
            <person name="Ransome R.D."/>
            <person name="Dechmann D.K.N."/>
            <person name="Locatelli A.G."/>
            <person name="Puechmaille S.J."/>
            <person name="Fedrigo O."/>
            <person name="Jarvis E.D."/>
            <person name="Hiller M."/>
            <person name="Vernes S.C."/>
            <person name="Myers E.W."/>
            <person name="Teeling E.C."/>
        </authorList>
    </citation>
    <scope>NUCLEOTIDE SEQUENCE [LARGE SCALE GENOMIC DNA]</scope>
    <source>
        <strain evidence="2">Bat1K_MPI-CBG_1</strain>
    </source>
</reference>
<sequence>MVDPDAPSRSTPLARFWRHWLVTNITGTNMKTGRIQGQELTPYQPPTPPPRTGFHRYQFLVYRLSTQNISLLPEETESPGAWQLDQFQVRFNLGISEAATQFMTQNHMDSPPVRVPGGGGSVQTPPTGGSSEPKYKPKQASGLALPACIHIAHHLWSG</sequence>
<protein>
    <submittedName>
        <fullName evidence="2 5">Phosphatidylethanolamine-binding protein 4</fullName>
    </submittedName>
</protein>
<feature type="region of interest" description="Disordered" evidence="1">
    <location>
        <begin position="107"/>
        <end position="139"/>
    </location>
</feature>
<dbReference type="EMBL" id="JABVXQ010000008">
    <property type="protein sequence ID" value="KAF6096048.1"/>
    <property type="molecule type" value="Genomic_DNA"/>
</dbReference>
<keyword evidence="3" id="KW-1185">Reference proteome</keyword>
<dbReference type="OrthoDB" id="2506647at2759"/>
<evidence type="ECO:0000313" key="3">
    <source>
        <dbReference type="Proteomes" id="UP000504628"/>
    </source>
</evidence>
<evidence type="ECO:0000313" key="4">
    <source>
        <dbReference type="Proteomes" id="UP000664940"/>
    </source>
</evidence>
<gene>
    <name evidence="5" type="primary">PEBP4</name>
    <name evidence="2" type="ORF">HJG60_014783</name>
</gene>
<dbReference type="GeneID" id="114504071"/>
<dbReference type="RefSeq" id="XP_028377524.2">
    <property type="nucleotide sequence ID" value="XM_028521723.2"/>
</dbReference>
<dbReference type="InterPro" id="IPR036610">
    <property type="entry name" value="PEBP-like_sf"/>
</dbReference>
<dbReference type="SUPFAM" id="SSF49777">
    <property type="entry name" value="PEBP-like"/>
    <property type="match status" value="1"/>
</dbReference>
<dbReference type="PANTHER" id="PTHR11362:SF82">
    <property type="entry name" value="PHOSPHATIDYLETHANOLAMINE-BINDING PROTEIN 4"/>
    <property type="match status" value="1"/>
</dbReference>
<evidence type="ECO:0000313" key="5">
    <source>
        <dbReference type="RefSeq" id="XP_028377524.2"/>
    </source>
</evidence>